<proteinExistence type="inferred from homology"/>
<dbReference type="GO" id="GO:0016740">
    <property type="term" value="F:transferase activity"/>
    <property type="evidence" value="ECO:0007669"/>
    <property type="project" value="UniProtKB-KW"/>
</dbReference>
<dbReference type="InterPro" id="IPR038063">
    <property type="entry name" value="Transpep_catalytic_dom"/>
</dbReference>
<name>A0A918TT42_9BACT</name>
<evidence type="ECO:0000259" key="9">
    <source>
        <dbReference type="PROSITE" id="PS52029"/>
    </source>
</evidence>
<dbReference type="EMBL" id="BMXI01000013">
    <property type="protein sequence ID" value="GHC59986.1"/>
    <property type="molecule type" value="Genomic_DNA"/>
</dbReference>
<keyword evidence="4 7" id="KW-0133">Cell shape</keyword>
<dbReference type="GO" id="GO:0018104">
    <property type="term" value="P:peptidoglycan-protein cross-linking"/>
    <property type="evidence" value="ECO:0007669"/>
    <property type="project" value="TreeGrafter"/>
</dbReference>
<evidence type="ECO:0000256" key="5">
    <source>
        <dbReference type="ARBA" id="ARBA00022984"/>
    </source>
</evidence>
<evidence type="ECO:0000256" key="6">
    <source>
        <dbReference type="ARBA" id="ARBA00023316"/>
    </source>
</evidence>
<dbReference type="PROSITE" id="PS52029">
    <property type="entry name" value="LD_TPASE"/>
    <property type="match status" value="1"/>
</dbReference>
<protein>
    <recommendedName>
        <fullName evidence="9">L,D-TPase catalytic domain-containing protein</fullName>
    </recommendedName>
</protein>
<keyword evidence="3" id="KW-0808">Transferase</keyword>
<reference evidence="10" key="1">
    <citation type="journal article" date="2014" name="Int. J. Syst. Evol. Microbiol.">
        <title>Complete genome sequence of Corynebacterium casei LMG S-19264T (=DSM 44701T), isolated from a smear-ripened cheese.</title>
        <authorList>
            <consortium name="US DOE Joint Genome Institute (JGI-PGF)"/>
            <person name="Walter F."/>
            <person name="Albersmeier A."/>
            <person name="Kalinowski J."/>
            <person name="Ruckert C."/>
        </authorList>
    </citation>
    <scope>NUCLEOTIDE SEQUENCE</scope>
    <source>
        <strain evidence="10">KCTC 12988</strain>
    </source>
</reference>
<evidence type="ECO:0000313" key="11">
    <source>
        <dbReference type="Proteomes" id="UP000644507"/>
    </source>
</evidence>
<feature type="active site" description="Nucleophile" evidence="7">
    <location>
        <position position="77"/>
    </location>
</feature>
<evidence type="ECO:0000256" key="7">
    <source>
        <dbReference type="PROSITE-ProRule" id="PRU01373"/>
    </source>
</evidence>
<evidence type="ECO:0000256" key="2">
    <source>
        <dbReference type="ARBA" id="ARBA00005992"/>
    </source>
</evidence>
<dbReference type="Gene3D" id="2.40.440.10">
    <property type="entry name" value="L,D-transpeptidase catalytic domain-like"/>
    <property type="match status" value="1"/>
</dbReference>
<dbReference type="PANTHER" id="PTHR30582:SF2">
    <property type="entry name" value="L,D-TRANSPEPTIDASE YCIB-RELATED"/>
    <property type="match status" value="1"/>
</dbReference>
<evidence type="ECO:0000256" key="1">
    <source>
        <dbReference type="ARBA" id="ARBA00004752"/>
    </source>
</evidence>
<reference evidence="10" key="2">
    <citation type="submission" date="2020-09" db="EMBL/GenBank/DDBJ databases">
        <authorList>
            <person name="Sun Q."/>
            <person name="Kim S."/>
        </authorList>
    </citation>
    <scope>NUCLEOTIDE SEQUENCE</scope>
    <source>
        <strain evidence="10">KCTC 12988</strain>
    </source>
</reference>
<evidence type="ECO:0000313" key="10">
    <source>
        <dbReference type="EMBL" id="GHC59986.1"/>
    </source>
</evidence>
<evidence type="ECO:0000256" key="3">
    <source>
        <dbReference type="ARBA" id="ARBA00022679"/>
    </source>
</evidence>
<organism evidence="10 11">
    <name type="scientific">Roseibacillus persicicus</name>
    <dbReference type="NCBI Taxonomy" id="454148"/>
    <lineage>
        <taxon>Bacteria</taxon>
        <taxon>Pseudomonadati</taxon>
        <taxon>Verrucomicrobiota</taxon>
        <taxon>Verrucomicrobiia</taxon>
        <taxon>Verrucomicrobiales</taxon>
        <taxon>Verrucomicrobiaceae</taxon>
        <taxon>Roseibacillus</taxon>
    </lineage>
</organism>
<keyword evidence="5 7" id="KW-0573">Peptidoglycan synthesis</keyword>
<feature type="region of interest" description="Disordered" evidence="8">
    <location>
        <begin position="18"/>
        <end position="44"/>
    </location>
</feature>
<dbReference type="GO" id="GO:0005576">
    <property type="term" value="C:extracellular region"/>
    <property type="evidence" value="ECO:0007669"/>
    <property type="project" value="TreeGrafter"/>
</dbReference>
<accession>A0A918TT42</accession>
<comment type="caution">
    <text evidence="10">The sequence shown here is derived from an EMBL/GenBank/DDBJ whole genome shotgun (WGS) entry which is preliminary data.</text>
</comment>
<evidence type="ECO:0000256" key="8">
    <source>
        <dbReference type="SAM" id="MobiDB-lite"/>
    </source>
</evidence>
<keyword evidence="6 7" id="KW-0961">Cell wall biogenesis/degradation</keyword>
<evidence type="ECO:0000256" key="4">
    <source>
        <dbReference type="ARBA" id="ARBA00022960"/>
    </source>
</evidence>
<feature type="compositionally biased region" description="Basic residues" evidence="8">
    <location>
        <begin position="27"/>
        <end position="41"/>
    </location>
</feature>
<dbReference type="Proteomes" id="UP000644507">
    <property type="component" value="Unassembled WGS sequence"/>
</dbReference>
<dbReference type="GO" id="GO:0071972">
    <property type="term" value="F:peptidoglycan L,D-transpeptidase activity"/>
    <property type="evidence" value="ECO:0007669"/>
    <property type="project" value="TreeGrafter"/>
</dbReference>
<sequence>MYIVEGDKVLLASPVAVGKASSPTPKGTHRITSKTKHRRRQSQPGAGYPMTYWMSFYSPAYGMHWGFVKPYPCTAGCVRMPLNTARKAFDIVSVGTPVNVSSTQPWDATVGAKLPRLDDSPLPNPPMSYMKSSKVFTDADQGKMWTF</sequence>
<dbReference type="InterPro" id="IPR050979">
    <property type="entry name" value="LD-transpeptidase"/>
</dbReference>
<dbReference type="GO" id="GO:0008360">
    <property type="term" value="P:regulation of cell shape"/>
    <property type="evidence" value="ECO:0007669"/>
    <property type="project" value="UniProtKB-UniRule"/>
</dbReference>
<dbReference type="CDD" id="cd16913">
    <property type="entry name" value="YkuD_like"/>
    <property type="match status" value="1"/>
</dbReference>
<keyword evidence="11" id="KW-1185">Reference proteome</keyword>
<gene>
    <name evidence="10" type="ORF">GCM10007100_28970</name>
</gene>
<dbReference type="GO" id="GO:0071555">
    <property type="term" value="P:cell wall organization"/>
    <property type="evidence" value="ECO:0007669"/>
    <property type="project" value="UniProtKB-UniRule"/>
</dbReference>
<dbReference type="AlphaFoldDB" id="A0A918TT42"/>
<comment type="similarity">
    <text evidence="2">Belongs to the YkuD family.</text>
</comment>
<dbReference type="SUPFAM" id="SSF141523">
    <property type="entry name" value="L,D-transpeptidase catalytic domain-like"/>
    <property type="match status" value="1"/>
</dbReference>
<feature type="active site" description="Proton donor/acceptor" evidence="7">
    <location>
        <position position="64"/>
    </location>
</feature>
<dbReference type="PANTHER" id="PTHR30582">
    <property type="entry name" value="L,D-TRANSPEPTIDASE"/>
    <property type="match status" value="1"/>
</dbReference>
<feature type="domain" description="L,D-TPase catalytic" evidence="9">
    <location>
        <begin position="1"/>
        <end position="101"/>
    </location>
</feature>
<dbReference type="Pfam" id="PF03734">
    <property type="entry name" value="YkuD"/>
    <property type="match status" value="1"/>
</dbReference>
<comment type="pathway">
    <text evidence="1 7">Cell wall biogenesis; peptidoglycan biosynthesis.</text>
</comment>
<dbReference type="InterPro" id="IPR005490">
    <property type="entry name" value="LD_TPept_cat_dom"/>
</dbReference>